<name>A0ABM7VK25_9BACT</name>
<feature type="transmembrane region" description="Helical" evidence="4">
    <location>
        <begin position="528"/>
        <end position="547"/>
    </location>
</feature>
<keyword evidence="3" id="KW-0119">Carbohydrate metabolism</keyword>
<dbReference type="InterPro" id="IPR001223">
    <property type="entry name" value="Glyco_hydro18_cat"/>
</dbReference>
<comment type="catalytic activity">
    <reaction evidence="1">
        <text>Random endo-hydrolysis of N-acetyl-beta-D-glucosaminide (1-&gt;4)-beta-linkages in chitin and chitodextrins.</text>
        <dbReference type="EC" id="3.2.1.14"/>
    </reaction>
</comment>
<dbReference type="Pfam" id="PF00704">
    <property type="entry name" value="Glyco_hydro_18"/>
    <property type="match status" value="1"/>
</dbReference>
<evidence type="ECO:0000259" key="6">
    <source>
        <dbReference type="PROSITE" id="PS51910"/>
    </source>
</evidence>
<reference evidence="7 8" key="1">
    <citation type="submission" date="2021-12" db="EMBL/GenBank/DDBJ databases">
        <title>Genome sequencing of bacteria with rrn-lacking chromosome and rrn-plasmid.</title>
        <authorList>
            <person name="Anda M."/>
            <person name="Iwasaki W."/>
        </authorList>
    </citation>
    <scope>NUCLEOTIDE SEQUENCE [LARGE SCALE GENOMIC DNA]</scope>
    <source>
        <strain evidence="7 8">NBRC 101262</strain>
        <plasmid evidence="7 8">pPP2</plasmid>
    </source>
</reference>
<dbReference type="SMART" id="SM00636">
    <property type="entry name" value="Glyco_18"/>
    <property type="match status" value="1"/>
</dbReference>
<evidence type="ECO:0000256" key="5">
    <source>
        <dbReference type="SAM" id="SignalP"/>
    </source>
</evidence>
<proteinExistence type="predicted"/>
<dbReference type="InterPro" id="IPR011583">
    <property type="entry name" value="Chitinase_II/V-like_cat"/>
</dbReference>
<dbReference type="EC" id="3.2.1.14" evidence="2"/>
<dbReference type="SUPFAM" id="SSF51445">
    <property type="entry name" value="(Trans)glycosidases"/>
    <property type="match status" value="1"/>
</dbReference>
<dbReference type="PANTHER" id="PTHR11177:SF317">
    <property type="entry name" value="CHITINASE 12-RELATED"/>
    <property type="match status" value="1"/>
</dbReference>
<keyword evidence="3" id="KW-0624">Polysaccharide degradation</keyword>
<feature type="chain" id="PRO_5047397142" description="chitinase" evidence="5">
    <location>
        <begin position="21"/>
        <end position="585"/>
    </location>
</feature>
<dbReference type="RefSeq" id="WP_338398655.1">
    <property type="nucleotide sequence ID" value="NZ_AP025294.1"/>
</dbReference>
<evidence type="ECO:0000313" key="7">
    <source>
        <dbReference type="EMBL" id="BDD01341.1"/>
    </source>
</evidence>
<keyword evidence="4" id="KW-0812">Transmembrane</keyword>
<feature type="domain" description="GH18" evidence="6">
    <location>
        <begin position="132"/>
        <end position="457"/>
    </location>
</feature>
<geneLocation type="plasmid" evidence="7 8">
    <name>pPP2</name>
</geneLocation>
<feature type="transmembrane region" description="Helical" evidence="4">
    <location>
        <begin position="559"/>
        <end position="576"/>
    </location>
</feature>
<protein>
    <recommendedName>
        <fullName evidence="2">chitinase</fullName>
        <ecNumber evidence="2">3.2.1.14</ecNumber>
    </recommendedName>
</protein>
<accession>A0ABM7VK25</accession>
<dbReference type="EMBL" id="AP025294">
    <property type="protein sequence ID" value="BDD01341.1"/>
    <property type="molecule type" value="Genomic_DNA"/>
</dbReference>
<organism evidence="7 8">
    <name type="scientific">Persicobacter psychrovividus</name>
    <dbReference type="NCBI Taxonomy" id="387638"/>
    <lineage>
        <taxon>Bacteria</taxon>
        <taxon>Pseudomonadati</taxon>
        <taxon>Bacteroidota</taxon>
        <taxon>Cytophagia</taxon>
        <taxon>Cytophagales</taxon>
        <taxon>Persicobacteraceae</taxon>
        <taxon>Persicobacter</taxon>
    </lineage>
</organism>
<evidence type="ECO:0000313" key="8">
    <source>
        <dbReference type="Proteomes" id="UP001354989"/>
    </source>
</evidence>
<dbReference type="InterPro" id="IPR050314">
    <property type="entry name" value="Glycosyl_Hydrlase_18"/>
</dbReference>
<evidence type="ECO:0000256" key="4">
    <source>
        <dbReference type="SAM" id="Phobius"/>
    </source>
</evidence>
<keyword evidence="4" id="KW-1133">Transmembrane helix</keyword>
<keyword evidence="7" id="KW-0614">Plasmid</keyword>
<dbReference type="Proteomes" id="UP001354989">
    <property type="component" value="Plasmid pPP2"/>
</dbReference>
<feature type="transmembrane region" description="Helical" evidence="4">
    <location>
        <begin position="497"/>
        <end position="516"/>
    </location>
</feature>
<feature type="signal peptide" evidence="5">
    <location>
        <begin position="1"/>
        <end position="20"/>
    </location>
</feature>
<dbReference type="InterPro" id="IPR017853">
    <property type="entry name" value="GH"/>
</dbReference>
<keyword evidence="8" id="KW-1185">Reference proteome</keyword>
<dbReference type="PROSITE" id="PS51910">
    <property type="entry name" value="GH18_2"/>
    <property type="match status" value="1"/>
</dbReference>
<evidence type="ECO:0000256" key="3">
    <source>
        <dbReference type="ARBA" id="ARBA00023024"/>
    </source>
</evidence>
<gene>
    <name evidence="7" type="ORF">PEPS_36210</name>
</gene>
<dbReference type="PANTHER" id="PTHR11177">
    <property type="entry name" value="CHITINASE"/>
    <property type="match status" value="1"/>
</dbReference>
<evidence type="ECO:0000256" key="1">
    <source>
        <dbReference type="ARBA" id="ARBA00000822"/>
    </source>
</evidence>
<keyword evidence="5" id="KW-0732">Signal</keyword>
<sequence>MKFKVIILLLLCFSTVCLKAQNRSLTDQLESIVDRESNIKFIEDSIIRSKLQQRNVDSIRLLIKIDSLREIEGRSAQEAEVAIDTAAFIKRQEAVKQSPFAQESESEVTFDKKQGIGHQSVYKKNHDLKANTAVFGWHPYWMGSAYKSYNYSLMSHIAYFSYELNPITGGYHSIHDWKTTALIDSVQAHGKKALLTVTNFGERNNQKFLNSLPAQKHFIKTAISLLKARNADGLNIDFENIGASDQGAMTNFIIDLATTMRMQRPDYQLTIALPAFDFHNVYNVSALQPHVDLFIIMGYEFHGSNSTVAGPVAPLSSGNIWWEYNLERAVDQYLASGIAAGKLLLSIPYYGAEWETEDLLFPSKTKHFKGYWTYRKIMNKYGRQTCCYDQISDSKYYVFRDQNNTYRQIWFEDSTSLAKKYQWINNKNIGGVGIWALGFDNGYTELWELLAEHFAEQEARTASGIWNKFMRNFRRYAFYSLRVLKNPKTLITNPRPLMGIIGGMFGVSMVGFFFLYRFGYRLKRYKMLAFKGITIILLLIAGLFVLFGLKFLGYQETKYLMLGVLISTILFLIYSYRSVAEKDLP</sequence>
<keyword evidence="4" id="KW-0472">Membrane</keyword>
<dbReference type="Gene3D" id="3.10.50.10">
    <property type="match status" value="1"/>
</dbReference>
<keyword evidence="3" id="KW-0146">Chitin degradation</keyword>
<dbReference type="InterPro" id="IPR029070">
    <property type="entry name" value="Chitinase_insertion_sf"/>
</dbReference>
<evidence type="ECO:0000256" key="2">
    <source>
        <dbReference type="ARBA" id="ARBA00012729"/>
    </source>
</evidence>
<dbReference type="Gene3D" id="3.20.20.80">
    <property type="entry name" value="Glycosidases"/>
    <property type="match status" value="1"/>
</dbReference>